<keyword evidence="9" id="KW-1185">Reference proteome</keyword>
<comment type="subcellular location">
    <subcellularLocation>
        <location evidence="1">Cell membrane</location>
        <topology evidence="1">Multi-pass membrane protein</topology>
    </subcellularLocation>
</comment>
<dbReference type="PANTHER" id="PTHR36115">
    <property type="entry name" value="PROLINE-RICH ANTIGEN HOMOLOG-RELATED"/>
    <property type="match status" value="1"/>
</dbReference>
<dbReference type="SUPFAM" id="SSF159501">
    <property type="entry name" value="EreA/ChaN-like"/>
    <property type="match status" value="1"/>
</dbReference>
<protein>
    <recommendedName>
        <fullName evidence="7">RDD domain-containing protein</fullName>
    </recommendedName>
</protein>
<name>A0A6C2UEY1_PONDE</name>
<evidence type="ECO:0000256" key="1">
    <source>
        <dbReference type="ARBA" id="ARBA00004651"/>
    </source>
</evidence>
<feature type="transmembrane region" description="Helical" evidence="6">
    <location>
        <begin position="12"/>
        <end position="35"/>
    </location>
</feature>
<evidence type="ECO:0000259" key="7">
    <source>
        <dbReference type="Pfam" id="PF06271"/>
    </source>
</evidence>
<gene>
    <name evidence="8" type="ORF">PDESU_06526</name>
</gene>
<evidence type="ECO:0000256" key="2">
    <source>
        <dbReference type="ARBA" id="ARBA00022475"/>
    </source>
</evidence>
<proteinExistence type="predicted"/>
<keyword evidence="3 6" id="KW-0812">Transmembrane</keyword>
<feature type="transmembrane region" description="Helical" evidence="6">
    <location>
        <begin position="96"/>
        <end position="115"/>
    </location>
</feature>
<evidence type="ECO:0000256" key="6">
    <source>
        <dbReference type="SAM" id="Phobius"/>
    </source>
</evidence>
<evidence type="ECO:0000256" key="4">
    <source>
        <dbReference type="ARBA" id="ARBA00022989"/>
    </source>
</evidence>
<evidence type="ECO:0000313" key="8">
    <source>
        <dbReference type="EMBL" id="VGO17924.1"/>
    </source>
</evidence>
<keyword evidence="2" id="KW-1003">Cell membrane</keyword>
<dbReference type="AlphaFoldDB" id="A0A6C2UEY1"/>
<keyword evidence="4 6" id="KW-1133">Transmembrane helix</keyword>
<accession>A0A6C2UEY1</accession>
<dbReference type="PANTHER" id="PTHR36115:SF4">
    <property type="entry name" value="MEMBRANE PROTEIN"/>
    <property type="match status" value="1"/>
</dbReference>
<feature type="transmembrane region" description="Helical" evidence="6">
    <location>
        <begin position="42"/>
        <end position="60"/>
    </location>
</feature>
<dbReference type="Gene3D" id="3.40.50.11550">
    <property type="match status" value="1"/>
</dbReference>
<sequence>MISSDQGEFAGFWIRFVAFWIDCLAVWAVVMNLIWVARQGGVFLPVELSFFVFALIYWVALTGWRGQTLGKSACGLRVVSREGETAGFWRIVLREWVGKLVSIVPFLLGFFWIGFTRRKRAWHDCLSGTRVECILNQARRRRWAVSVLILLVSVYTVPRINMIWNHRAFIRDAQAASARPSENPVVDDVPTGDLSGWLAEHAQEPIPYLIDFASRHQVTVVGEYHGKKQALDLLNDSISDLYHKAGVRVIALECCQRSQDAKLDRLVTADTYDRDLMLEIARNVPWRSWGFKEHWDVLESVWRLNQSLPAGAEPLKVIGIFPSVDLIPFRLMTEGLREGQPWRVFRALKDFPEMIMHDSIYARQVERQAFDQGKRTLVWVGASHAWKCIQDQGRIAGKVKRTFRMGAMLHGRYGDQVGVILLHNSGTFPKIRKPVESSLKDLGKNQLAFDVASSPLASYTPKSGVVQPLTNSICGYIVVAPVRKIESCQWIEGYITPRMFGRDREFYEIACEPTVSDHHDVNRAMRNGQVNL</sequence>
<dbReference type="Proteomes" id="UP000366872">
    <property type="component" value="Unassembled WGS sequence"/>
</dbReference>
<evidence type="ECO:0000313" key="9">
    <source>
        <dbReference type="Proteomes" id="UP000366872"/>
    </source>
</evidence>
<organism evidence="8 9">
    <name type="scientific">Pontiella desulfatans</name>
    <dbReference type="NCBI Taxonomy" id="2750659"/>
    <lineage>
        <taxon>Bacteria</taxon>
        <taxon>Pseudomonadati</taxon>
        <taxon>Kiritimatiellota</taxon>
        <taxon>Kiritimatiellia</taxon>
        <taxon>Kiritimatiellales</taxon>
        <taxon>Pontiellaceae</taxon>
        <taxon>Pontiella</taxon>
    </lineage>
</organism>
<dbReference type="EMBL" id="CAAHFG010000005">
    <property type="protein sequence ID" value="VGO17924.1"/>
    <property type="molecule type" value="Genomic_DNA"/>
</dbReference>
<dbReference type="InterPro" id="IPR010432">
    <property type="entry name" value="RDD"/>
</dbReference>
<feature type="domain" description="RDD" evidence="7">
    <location>
        <begin position="10"/>
        <end position="128"/>
    </location>
</feature>
<dbReference type="GO" id="GO:0005886">
    <property type="term" value="C:plasma membrane"/>
    <property type="evidence" value="ECO:0007669"/>
    <property type="project" value="UniProtKB-SubCell"/>
</dbReference>
<keyword evidence="5 6" id="KW-0472">Membrane</keyword>
<dbReference type="RefSeq" id="WP_136083382.1">
    <property type="nucleotide sequence ID" value="NZ_CAAHFG010000005.1"/>
</dbReference>
<feature type="transmembrane region" description="Helical" evidence="6">
    <location>
        <begin position="143"/>
        <end position="164"/>
    </location>
</feature>
<evidence type="ECO:0000256" key="5">
    <source>
        <dbReference type="ARBA" id="ARBA00023136"/>
    </source>
</evidence>
<evidence type="ECO:0000256" key="3">
    <source>
        <dbReference type="ARBA" id="ARBA00022692"/>
    </source>
</evidence>
<dbReference type="Pfam" id="PF06271">
    <property type="entry name" value="RDD"/>
    <property type="match status" value="1"/>
</dbReference>
<reference evidence="8 9" key="1">
    <citation type="submission" date="2019-04" db="EMBL/GenBank/DDBJ databases">
        <authorList>
            <person name="Van Vliet M D."/>
        </authorList>
    </citation>
    <scope>NUCLEOTIDE SEQUENCE [LARGE SCALE GENOMIC DNA]</scope>
    <source>
        <strain evidence="8 9">F1</strain>
    </source>
</reference>
<dbReference type="InterPro" id="IPR051791">
    <property type="entry name" value="Pra-immunoreactive"/>
</dbReference>